<evidence type="ECO:0008006" key="3">
    <source>
        <dbReference type="Google" id="ProtNLM"/>
    </source>
</evidence>
<proteinExistence type="predicted"/>
<organism evidence="1 2">
    <name type="scientific">Clostridium cavendishii DSM 21758</name>
    <dbReference type="NCBI Taxonomy" id="1121302"/>
    <lineage>
        <taxon>Bacteria</taxon>
        <taxon>Bacillati</taxon>
        <taxon>Bacillota</taxon>
        <taxon>Clostridia</taxon>
        <taxon>Eubacteriales</taxon>
        <taxon>Clostridiaceae</taxon>
        <taxon>Clostridium</taxon>
    </lineage>
</organism>
<gene>
    <name evidence="1" type="ORF">SAMN02745163_00611</name>
</gene>
<keyword evidence="2" id="KW-1185">Reference proteome</keyword>
<dbReference type="OrthoDB" id="1934251at2"/>
<dbReference type="RefSeq" id="WP_072985169.1">
    <property type="nucleotide sequence ID" value="NZ_FQZB01000004.1"/>
</dbReference>
<dbReference type="Proteomes" id="UP000184310">
    <property type="component" value="Unassembled WGS sequence"/>
</dbReference>
<dbReference type="AlphaFoldDB" id="A0A1M6D1U5"/>
<dbReference type="InterPro" id="IPR029024">
    <property type="entry name" value="TerB-like"/>
</dbReference>
<evidence type="ECO:0000313" key="2">
    <source>
        <dbReference type="Proteomes" id="UP000184310"/>
    </source>
</evidence>
<dbReference type="EMBL" id="FQZB01000004">
    <property type="protein sequence ID" value="SHI67169.1"/>
    <property type="molecule type" value="Genomic_DNA"/>
</dbReference>
<accession>A0A1M6D1U5</accession>
<name>A0A1M6D1U5_9CLOT</name>
<evidence type="ECO:0000313" key="1">
    <source>
        <dbReference type="EMBL" id="SHI67169.1"/>
    </source>
</evidence>
<reference evidence="1 2" key="1">
    <citation type="submission" date="2016-11" db="EMBL/GenBank/DDBJ databases">
        <authorList>
            <person name="Jaros S."/>
            <person name="Januszkiewicz K."/>
            <person name="Wedrychowicz H."/>
        </authorList>
    </citation>
    <scope>NUCLEOTIDE SEQUENCE [LARGE SCALE GENOMIC DNA]</scope>
    <source>
        <strain evidence="1 2">DSM 21758</strain>
    </source>
</reference>
<protein>
    <recommendedName>
        <fullName evidence="3">Tellurite resistance protein TerB</fullName>
    </recommendedName>
</protein>
<sequence>MFLNELNRDESLAFINLVTELALANDVLEKEQEELMESFCDEMGLGTEDIKEMNYETALEIIKKSSKRIINIMYFEMIRVGLVDGECEFEEIEFLEKVEDELNISRAERIKFANYFYNFPEITPENEEEAREVAKVLL</sequence>
<dbReference type="SUPFAM" id="SSF158682">
    <property type="entry name" value="TerB-like"/>
    <property type="match status" value="1"/>
</dbReference>
<dbReference type="STRING" id="1121302.SAMN02745163_00611"/>
<dbReference type="Gene3D" id="1.10.3680.10">
    <property type="entry name" value="TerB-like"/>
    <property type="match status" value="1"/>
</dbReference>